<feature type="transmembrane region" description="Helical" evidence="1">
    <location>
        <begin position="15"/>
        <end position="34"/>
    </location>
</feature>
<keyword evidence="1" id="KW-0472">Membrane</keyword>
<accession>A0A0E9X5V6</accession>
<protein>
    <submittedName>
        <fullName evidence="2">Uncharacterized protein</fullName>
    </submittedName>
</protein>
<keyword evidence="1" id="KW-0812">Transmembrane</keyword>
<organism evidence="2">
    <name type="scientific">Anguilla anguilla</name>
    <name type="common">European freshwater eel</name>
    <name type="synonym">Muraena anguilla</name>
    <dbReference type="NCBI Taxonomy" id="7936"/>
    <lineage>
        <taxon>Eukaryota</taxon>
        <taxon>Metazoa</taxon>
        <taxon>Chordata</taxon>
        <taxon>Craniata</taxon>
        <taxon>Vertebrata</taxon>
        <taxon>Euteleostomi</taxon>
        <taxon>Actinopterygii</taxon>
        <taxon>Neopterygii</taxon>
        <taxon>Teleostei</taxon>
        <taxon>Anguilliformes</taxon>
        <taxon>Anguillidae</taxon>
        <taxon>Anguilla</taxon>
    </lineage>
</organism>
<sequence length="77" mass="9016">MQCLKSSPCTRPMPGVYYCCFCAFVIQCIYLSIIGSHLPSLHRFFLLLLPSNGKTFMKSFAYQKKKRRIIIYGKYQH</sequence>
<evidence type="ECO:0000313" key="2">
    <source>
        <dbReference type="EMBL" id="JAH97083.1"/>
    </source>
</evidence>
<reference evidence="2" key="1">
    <citation type="submission" date="2014-11" db="EMBL/GenBank/DDBJ databases">
        <authorList>
            <person name="Amaro Gonzalez C."/>
        </authorList>
    </citation>
    <scope>NUCLEOTIDE SEQUENCE</scope>
</reference>
<proteinExistence type="predicted"/>
<dbReference type="AlphaFoldDB" id="A0A0E9X5V6"/>
<name>A0A0E9X5V6_ANGAN</name>
<keyword evidence="1" id="KW-1133">Transmembrane helix</keyword>
<reference evidence="2" key="2">
    <citation type="journal article" date="2015" name="Fish Shellfish Immunol.">
        <title>Early steps in the European eel (Anguilla anguilla)-Vibrio vulnificus interaction in the gills: Role of the RtxA13 toxin.</title>
        <authorList>
            <person name="Callol A."/>
            <person name="Pajuelo D."/>
            <person name="Ebbesson L."/>
            <person name="Teles M."/>
            <person name="MacKenzie S."/>
            <person name="Amaro C."/>
        </authorList>
    </citation>
    <scope>NUCLEOTIDE SEQUENCE</scope>
</reference>
<dbReference type="EMBL" id="GBXM01011494">
    <property type="protein sequence ID" value="JAH97083.1"/>
    <property type="molecule type" value="Transcribed_RNA"/>
</dbReference>
<evidence type="ECO:0000256" key="1">
    <source>
        <dbReference type="SAM" id="Phobius"/>
    </source>
</evidence>